<feature type="signal peptide" evidence="1">
    <location>
        <begin position="1"/>
        <end position="20"/>
    </location>
</feature>
<sequence length="259" mass="30574">MVTLIFSFIIVLLNKQKIDTYSQIIDTNYNTQLSLTLPVFNDYNDNNLYDLSLTTEFSSDNRLKPLRLDTNYIFKEDIQKYQKDNLNQIEQILSSGNILNLAYCAPKQENFRSFTIYCTQQQYSSFIILQSNLESWIPKQLQLFKFDCKLRASMRSYCVPTQKMFTINQRNVSKLATRIQTQIQSRAYSKTVSQCPSRQELVDTIDDIPVWFDDTDQYYKRDNPNAFNVQLFDVQYLCQHIQNNTDLLLDKSVQLMIQQ</sequence>
<comment type="caution">
    <text evidence="2">The sequence shown here is derived from an EMBL/GenBank/DDBJ whole genome shotgun (WGS) entry which is preliminary data.</text>
</comment>
<feature type="chain" id="PRO_5041725587" evidence="1">
    <location>
        <begin position="21"/>
        <end position="259"/>
    </location>
</feature>
<keyword evidence="4" id="KW-1185">Reference proteome</keyword>
<accession>A0AA86NRN6</accession>
<evidence type="ECO:0000313" key="2">
    <source>
        <dbReference type="EMBL" id="CAI9924004.1"/>
    </source>
</evidence>
<dbReference type="AlphaFoldDB" id="A0AA86NRN6"/>
<protein>
    <submittedName>
        <fullName evidence="3">Hypothetical_protein</fullName>
    </submittedName>
</protein>
<name>A0AA86NRN6_9EUKA</name>
<evidence type="ECO:0000313" key="3">
    <source>
        <dbReference type="EMBL" id="CAL6023203.1"/>
    </source>
</evidence>
<gene>
    <name evidence="2" type="ORF">HINF_LOCUS11649</name>
    <name evidence="3" type="ORF">HINF_LOCUS29017</name>
</gene>
<keyword evidence="1" id="KW-0732">Signal</keyword>
<evidence type="ECO:0000313" key="4">
    <source>
        <dbReference type="Proteomes" id="UP001642409"/>
    </source>
</evidence>
<dbReference type="Proteomes" id="UP001642409">
    <property type="component" value="Unassembled WGS sequence"/>
</dbReference>
<dbReference type="EMBL" id="CAXDID020000093">
    <property type="protein sequence ID" value="CAL6023203.1"/>
    <property type="molecule type" value="Genomic_DNA"/>
</dbReference>
<organism evidence="2">
    <name type="scientific">Hexamita inflata</name>
    <dbReference type="NCBI Taxonomy" id="28002"/>
    <lineage>
        <taxon>Eukaryota</taxon>
        <taxon>Metamonada</taxon>
        <taxon>Diplomonadida</taxon>
        <taxon>Hexamitidae</taxon>
        <taxon>Hexamitinae</taxon>
        <taxon>Hexamita</taxon>
    </lineage>
</organism>
<evidence type="ECO:0000256" key="1">
    <source>
        <dbReference type="SAM" id="SignalP"/>
    </source>
</evidence>
<dbReference type="EMBL" id="CATOUU010000302">
    <property type="protein sequence ID" value="CAI9924004.1"/>
    <property type="molecule type" value="Genomic_DNA"/>
</dbReference>
<reference evidence="2" key="1">
    <citation type="submission" date="2023-06" db="EMBL/GenBank/DDBJ databases">
        <authorList>
            <person name="Kurt Z."/>
        </authorList>
    </citation>
    <scope>NUCLEOTIDE SEQUENCE</scope>
</reference>
<reference evidence="3 4" key="2">
    <citation type="submission" date="2024-07" db="EMBL/GenBank/DDBJ databases">
        <authorList>
            <person name="Akdeniz Z."/>
        </authorList>
    </citation>
    <scope>NUCLEOTIDE SEQUENCE [LARGE SCALE GENOMIC DNA]</scope>
</reference>
<proteinExistence type="predicted"/>